<evidence type="ECO:0000256" key="1">
    <source>
        <dbReference type="SAM" id="Phobius"/>
    </source>
</evidence>
<feature type="transmembrane region" description="Helical" evidence="1">
    <location>
        <begin position="58"/>
        <end position="75"/>
    </location>
</feature>
<sequence>MLAILAATYLDLFFVGKGLYSFPVRPMPEIFSINIAFTLIALPLFIVMFLFVCSRINLWQKIIFIILLSLMMSSIEKAAESFGFFYHHESWKHIFSFYGYIIYLSIISIVYKLYNKRW</sequence>
<evidence type="ECO:0008006" key="4">
    <source>
        <dbReference type="Google" id="ProtNLM"/>
    </source>
</evidence>
<reference evidence="2 3" key="1">
    <citation type="submission" date="2021-05" db="EMBL/GenBank/DDBJ databases">
        <title>Novel Bacillus species.</title>
        <authorList>
            <person name="Liu G."/>
        </authorList>
    </citation>
    <scope>NUCLEOTIDE SEQUENCE [LARGE SCALE GENOMIC DNA]</scope>
    <source>
        <strain evidence="2 3">FJAT-49705</strain>
    </source>
</reference>
<dbReference type="InterPro" id="IPR048147">
    <property type="entry name" value="CBO0543-like"/>
</dbReference>
<protein>
    <recommendedName>
        <fullName evidence="4">Group-specific protein</fullName>
    </recommendedName>
</protein>
<name>A0ABS5NNY5_9BACI</name>
<evidence type="ECO:0000313" key="2">
    <source>
        <dbReference type="EMBL" id="MBS4189547.1"/>
    </source>
</evidence>
<comment type="caution">
    <text evidence="2">The sequence shown here is derived from an EMBL/GenBank/DDBJ whole genome shotgun (WGS) entry which is preliminary data.</text>
</comment>
<feature type="transmembrane region" description="Helical" evidence="1">
    <location>
        <begin position="95"/>
        <end position="114"/>
    </location>
</feature>
<gene>
    <name evidence="2" type="ORF">KHA94_04885</name>
</gene>
<keyword evidence="1" id="KW-0472">Membrane</keyword>
<dbReference type="Proteomes" id="UP000681027">
    <property type="component" value="Unassembled WGS sequence"/>
</dbReference>
<keyword evidence="3" id="KW-1185">Reference proteome</keyword>
<accession>A0ABS5NNY5</accession>
<keyword evidence="1" id="KW-1133">Transmembrane helix</keyword>
<evidence type="ECO:0000313" key="3">
    <source>
        <dbReference type="Proteomes" id="UP000681027"/>
    </source>
</evidence>
<dbReference type="NCBIfam" id="NF041644">
    <property type="entry name" value="CBO0543_fam"/>
    <property type="match status" value="1"/>
</dbReference>
<dbReference type="EMBL" id="JAGYPM010000001">
    <property type="protein sequence ID" value="MBS4189547.1"/>
    <property type="molecule type" value="Genomic_DNA"/>
</dbReference>
<feature type="transmembrane region" description="Helical" evidence="1">
    <location>
        <begin position="31"/>
        <end position="51"/>
    </location>
</feature>
<proteinExistence type="predicted"/>
<organism evidence="2 3">
    <name type="scientific">Cytobacillus citreus</name>
    <dbReference type="NCBI Taxonomy" id="2833586"/>
    <lineage>
        <taxon>Bacteria</taxon>
        <taxon>Bacillati</taxon>
        <taxon>Bacillota</taxon>
        <taxon>Bacilli</taxon>
        <taxon>Bacillales</taxon>
        <taxon>Bacillaceae</taxon>
        <taxon>Cytobacillus</taxon>
    </lineage>
</organism>
<keyword evidence="1" id="KW-0812">Transmembrane</keyword>